<organism evidence="2 3">
    <name type="scientific">Thiorhodovibrio frisius</name>
    <dbReference type="NCBI Taxonomy" id="631362"/>
    <lineage>
        <taxon>Bacteria</taxon>
        <taxon>Pseudomonadati</taxon>
        <taxon>Pseudomonadota</taxon>
        <taxon>Gammaproteobacteria</taxon>
        <taxon>Chromatiales</taxon>
        <taxon>Chromatiaceae</taxon>
        <taxon>Thiorhodovibrio</taxon>
    </lineage>
</organism>
<dbReference type="STRING" id="631362.Thi970DRAFT_00078"/>
<dbReference type="Pfam" id="PF01695">
    <property type="entry name" value="IstB_IS21"/>
    <property type="match status" value="1"/>
</dbReference>
<dbReference type="EMBL" id="JH603163">
    <property type="protein sequence ID" value="EIC23943.1"/>
    <property type="molecule type" value="Genomic_DNA"/>
</dbReference>
<gene>
    <name evidence="2" type="ORF">Thi970DRAFT_00078</name>
</gene>
<sequence>MSPEALAAHRRESVRQLMAEREAAAQERLERAVGRCGIPERFRGKSFEQFQAVTPKQQRILRACRTYAERVAADRSQGANLLLLGGPGTGKTHLSCAILAHAIRAGRTGLFISVAAALRLVRESFGPHSQRTESEALALLIQPDVLVLDEAGTGIGKDEKRQAMLFDILDSRYAAMRSTILIGNLTAEEMQAYLGERVMDRFHEDHSAVLSFRWPSHRRALGTQPPSV</sequence>
<reference evidence="2 3" key="2">
    <citation type="submission" date="2011-11" db="EMBL/GenBank/DDBJ databases">
        <authorList>
            <consortium name="US DOE Joint Genome Institute"/>
            <person name="Lucas S."/>
            <person name="Han J."/>
            <person name="Lapidus A."/>
            <person name="Cheng J.-F."/>
            <person name="Goodwin L."/>
            <person name="Pitluck S."/>
            <person name="Peters L."/>
            <person name="Ovchinnikova G."/>
            <person name="Zhang X."/>
            <person name="Detter J.C."/>
            <person name="Han C."/>
            <person name="Tapia R."/>
            <person name="Land M."/>
            <person name="Hauser L."/>
            <person name="Kyrpides N."/>
            <person name="Ivanova N."/>
            <person name="Pagani I."/>
            <person name="Vogl K."/>
            <person name="Liu Z."/>
            <person name="Overmann J."/>
            <person name="Frigaard N.-U."/>
            <person name="Bryant D."/>
            <person name="Woyke T."/>
        </authorList>
    </citation>
    <scope>NUCLEOTIDE SEQUENCE [LARGE SCALE GENOMIC DNA]</scope>
    <source>
        <strain evidence="2 3">970</strain>
    </source>
</reference>
<dbReference type="Gene3D" id="3.40.50.300">
    <property type="entry name" value="P-loop containing nucleotide triphosphate hydrolases"/>
    <property type="match status" value="1"/>
</dbReference>
<dbReference type="eggNOG" id="COG1484">
    <property type="taxonomic scope" value="Bacteria"/>
</dbReference>
<dbReference type="Proteomes" id="UP000002964">
    <property type="component" value="Unassembled WGS sequence"/>
</dbReference>
<dbReference type="PANTHER" id="PTHR30050:SF4">
    <property type="entry name" value="ATP-BINDING PROTEIN RV3427C IN INSERTION SEQUENCE-RELATED"/>
    <property type="match status" value="1"/>
</dbReference>
<dbReference type="AlphaFoldDB" id="H8YVK3"/>
<dbReference type="OrthoDB" id="5956003at2"/>
<keyword evidence="3" id="KW-1185">Reference proteome</keyword>
<dbReference type="HOGENOM" id="CLU_062999_3_1_6"/>
<reference evidence="3" key="1">
    <citation type="submission" date="2011-06" db="EMBL/GenBank/DDBJ databases">
        <authorList>
            <consortium name="US DOE Joint Genome Institute (JGI-PGF)"/>
            <person name="Lucas S."/>
            <person name="Han J."/>
            <person name="Lapidus A."/>
            <person name="Cheng J.-F."/>
            <person name="Goodwin L."/>
            <person name="Pitluck S."/>
            <person name="Peters L."/>
            <person name="Land M.L."/>
            <person name="Hauser L."/>
            <person name="Vogl K."/>
            <person name="Liu Z."/>
            <person name="Overmann J."/>
            <person name="Frigaard N.-U."/>
            <person name="Bryant D.A."/>
            <person name="Woyke T.J."/>
        </authorList>
    </citation>
    <scope>NUCLEOTIDE SEQUENCE [LARGE SCALE GENOMIC DNA]</scope>
    <source>
        <strain evidence="3">970</strain>
    </source>
</reference>
<dbReference type="GO" id="GO:0006260">
    <property type="term" value="P:DNA replication"/>
    <property type="evidence" value="ECO:0007669"/>
    <property type="project" value="TreeGrafter"/>
</dbReference>
<dbReference type="SUPFAM" id="SSF52540">
    <property type="entry name" value="P-loop containing nucleoside triphosphate hydrolases"/>
    <property type="match status" value="1"/>
</dbReference>
<evidence type="ECO:0000313" key="3">
    <source>
        <dbReference type="Proteomes" id="UP000002964"/>
    </source>
</evidence>
<dbReference type="RefSeq" id="WP_009146566.1">
    <property type="nucleotide sequence ID" value="NZ_CP121471.1"/>
</dbReference>
<dbReference type="InterPro" id="IPR027417">
    <property type="entry name" value="P-loop_NTPase"/>
</dbReference>
<evidence type="ECO:0000313" key="2">
    <source>
        <dbReference type="EMBL" id="EIC23943.1"/>
    </source>
</evidence>
<dbReference type="SMART" id="SM00382">
    <property type="entry name" value="AAA"/>
    <property type="match status" value="1"/>
</dbReference>
<proteinExistence type="predicted"/>
<protein>
    <submittedName>
        <fullName evidence="2">DNA replication protein</fullName>
    </submittedName>
</protein>
<feature type="domain" description="AAA+ ATPase" evidence="1">
    <location>
        <begin position="77"/>
        <end position="210"/>
    </location>
</feature>
<dbReference type="InterPro" id="IPR003593">
    <property type="entry name" value="AAA+_ATPase"/>
</dbReference>
<name>H8YVK3_9GAMM</name>
<dbReference type="PANTHER" id="PTHR30050">
    <property type="entry name" value="CHROMOSOMAL REPLICATION INITIATOR PROTEIN DNAA"/>
    <property type="match status" value="1"/>
</dbReference>
<accession>H8YVK3</accession>
<dbReference type="InterPro" id="IPR002611">
    <property type="entry name" value="IstB_ATP-bd"/>
</dbReference>
<dbReference type="GO" id="GO:0005524">
    <property type="term" value="F:ATP binding"/>
    <property type="evidence" value="ECO:0007669"/>
    <property type="project" value="InterPro"/>
</dbReference>
<evidence type="ECO:0000259" key="1">
    <source>
        <dbReference type="SMART" id="SM00382"/>
    </source>
</evidence>